<evidence type="ECO:0000313" key="4">
    <source>
        <dbReference type="Proteomes" id="UP000276776"/>
    </source>
</evidence>
<dbReference type="SMART" id="SM00668">
    <property type="entry name" value="CTLH"/>
    <property type="match status" value="1"/>
</dbReference>
<dbReference type="Proteomes" id="UP000276776">
    <property type="component" value="Unassembled WGS sequence"/>
</dbReference>
<reference evidence="5" key="1">
    <citation type="submission" date="2017-02" db="UniProtKB">
        <authorList>
            <consortium name="WormBaseParasite"/>
        </authorList>
    </citation>
    <scope>IDENTIFICATION</scope>
</reference>
<name>A0A0N5D1D5_THECL</name>
<reference evidence="3 4" key="2">
    <citation type="submission" date="2018-11" db="EMBL/GenBank/DDBJ databases">
        <authorList>
            <consortium name="Pathogen Informatics"/>
        </authorList>
    </citation>
    <scope>NUCLEOTIDE SEQUENCE [LARGE SCALE GENOMIC DNA]</scope>
</reference>
<dbReference type="Pfam" id="PF10607">
    <property type="entry name" value="CTLH"/>
    <property type="match status" value="1"/>
</dbReference>
<proteinExistence type="predicted"/>
<dbReference type="InterPro" id="IPR024964">
    <property type="entry name" value="CTLH/CRA"/>
</dbReference>
<dbReference type="EMBL" id="UYYF01004432">
    <property type="protein sequence ID" value="VDN04019.1"/>
    <property type="molecule type" value="Genomic_DNA"/>
</dbReference>
<sequence>MRSINLLKQLILNGEIGEAIEHARALRPGLLEQNKELALLLNCQHYVEIYAKANNVAIPTISSSDTAISTSSPSKAAESRSIQNRLSQISGSDSFAQVYSRKGHPFTITAPNNETLGTVNPFKRRNDEWGILEPSICVTRRSRTCNEGTRPVTTILTRETASSSVICGTSTDEPVDAKSSSGHSSSSGSTYVPNGSTTKCNGSASETNGAHRIVTSATTIIDEDKDPICGDTHDDVIGGADRSFSLCPGWTGGNPRDMMSWEAMEKLLEIGREINGLFGEMVNPPQELVQRMQDTLALICHTKPLDTSLCYLLEQIQRIETANGLNSALREHMGFTKESLLSMHFRTARKLREDLIAMQFGAAVFADVDKLVT</sequence>
<gene>
    <name evidence="3" type="ORF">TCLT_LOCUS6647</name>
</gene>
<protein>
    <submittedName>
        <fullName evidence="5">CTLH domain-containing protein</fullName>
    </submittedName>
</protein>
<evidence type="ECO:0000313" key="3">
    <source>
        <dbReference type="EMBL" id="VDN04019.1"/>
    </source>
</evidence>
<feature type="compositionally biased region" description="Low complexity" evidence="1">
    <location>
        <begin position="179"/>
        <end position="189"/>
    </location>
</feature>
<dbReference type="STRING" id="103827.A0A0N5D1D5"/>
<evidence type="ECO:0000313" key="5">
    <source>
        <dbReference type="WBParaSite" id="TCLT_0000665801-mRNA-1"/>
    </source>
</evidence>
<dbReference type="WBParaSite" id="TCLT_0000665801-mRNA-1">
    <property type="protein sequence ID" value="TCLT_0000665801-mRNA-1"/>
    <property type="gene ID" value="TCLT_0000665801"/>
</dbReference>
<organism evidence="5">
    <name type="scientific">Thelazia callipaeda</name>
    <name type="common">Oriental eyeworm</name>
    <name type="synonym">Parasitic nematode</name>
    <dbReference type="NCBI Taxonomy" id="103827"/>
    <lineage>
        <taxon>Eukaryota</taxon>
        <taxon>Metazoa</taxon>
        <taxon>Ecdysozoa</taxon>
        <taxon>Nematoda</taxon>
        <taxon>Chromadorea</taxon>
        <taxon>Rhabditida</taxon>
        <taxon>Spirurina</taxon>
        <taxon>Spiruromorpha</taxon>
        <taxon>Thelazioidea</taxon>
        <taxon>Thelaziidae</taxon>
        <taxon>Thelazia</taxon>
    </lineage>
</organism>
<evidence type="ECO:0000259" key="2">
    <source>
        <dbReference type="PROSITE" id="PS50897"/>
    </source>
</evidence>
<dbReference type="PROSITE" id="PS50897">
    <property type="entry name" value="CTLH"/>
    <property type="match status" value="1"/>
</dbReference>
<dbReference type="InterPro" id="IPR006595">
    <property type="entry name" value="CTLH_C"/>
</dbReference>
<evidence type="ECO:0000256" key="1">
    <source>
        <dbReference type="SAM" id="MobiDB-lite"/>
    </source>
</evidence>
<feature type="region of interest" description="Disordered" evidence="1">
    <location>
        <begin position="166"/>
        <end position="207"/>
    </location>
</feature>
<feature type="domain" description="CTLH" evidence="2">
    <location>
        <begin position="1"/>
        <end position="57"/>
    </location>
</feature>
<feature type="compositionally biased region" description="Polar residues" evidence="1">
    <location>
        <begin position="190"/>
        <end position="207"/>
    </location>
</feature>
<dbReference type="OrthoDB" id="5821166at2759"/>
<dbReference type="AlphaFoldDB" id="A0A0N5D1D5"/>
<accession>A0A0N5D1D5</accession>
<keyword evidence="4" id="KW-1185">Reference proteome</keyword>